<comment type="caution">
    <text evidence="4">The sequence shown here is derived from an EMBL/GenBank/DDBJ whole genome shotgun (WGS) entry which is preliminary data.</text>
</comment>
<keyword evidence="1" id="KW-0808">Transferase</keyword>
<name>A0ABS7RJ12_9ACTN</name>
<evidence type="ECO:0000313" key="5">
    <source>
        <dbReference type="Proteomes" id="UP000754710"/>
    </source>
</evidence>
<dbReference type="InterPro" id="IPR000182">
    <property type="entry name" value="GNAT_dom"/>
</dbReference>
<dbReference type="SUPFAM" id="SSF55729">
    <property type="entry name" value="Acyl-CoA N-acyltransferases (Nat)"/>
    <property type="match status" value="1"/>
</dbReference>
<sequence length="358" mass="39666">MRDNRRVTSSSTDRFDDPSYLSDLPGGWSVGTPDEADAAELAALLRRHEKHGRGWAGSGEDDVLVEVSATGSMVRENIVLRDGDGVIRGWASAHDRAAGRMLLIVIVDHRLDDSLADRVAEVLFEWADEAATRVGSERGLDVQQIDSGAFADDDRQHRWLSRAGYTQVRRWWQMSRPVTPEEADLDPEPDAGVVIRPVKREGGGMPDEDDLRTVHDILETSFADHFNSHEETFDEFVFRLREDPGHRWDHWWIAELVDEGKEPEPAGTLVGAVREGEDGQPDGSYVEYLGVLQSARGRGVAKALLGTIIADAASRGRDRVGLEVDADSPTGADALYESMGWKTSYVTQSWHRDVPVAD</sequence>
<dbReference type="CDD" id="cd04301">
    <property type="entry name" value="NAT_SF"/>
    <property type="match status" value="1"/>
</dbReference>
<feature type="domain" description="N-acetyltransferase" evidence="3">
    <location>
        <begin position="193"/>
        <end position="358"/>
    </location>
</feature>
<dbReference type="Gene3D" id="3.40.630.30">
    <property type="match status" value="1"/>
</dbReference>
<evidence type="ECO:0000313" key="4">
    <source>
        <dbReference type="EMBL" id="MBY9074487.1"/>
    </source>
</evidence>
<dbReference type="PANTHER" id="PTHR43877">
    <property type="entry name" value="AMINOALKYLPHOSPHONATE N-ACETYLTRANSFERASE-RELATED-RELATED"/>
    <property type="match status" value="1"/>
</dbReference>
<keyword evidence="2" id="KW-0012">Acyltransferase</keyword>
<dbReference type="InterPro" id="IPR016181">
    <property type="entry name" value="Acyl_CoA_acyltransferase"/>
</dbReference>
<evidence type="ECO:0000256" key="2">
    <source>
        <dbReference type="ARBA" id="ARBA00023315"/>
    </source>
</evidence>
<proteinExistence type="predicted"/>
<keyword evidence="5" id="KW-1185">Reference proteome</keyword>
<evidence type="ECO:0000259" key="3">
    <source>
        <dbReference type="PROSITE" id="PS51186"/>
    </source>
</evidence>
<dbReference type="Proteomes" id="UP000754710">
    <property type="component" value="Unassembled WGS sequence"/>
</dbReference>
<dbReference type="PROSITE" id="PS51186">
    <property type="entry name" value="GNAT"/>
    <property type="match status" value="1"/>
</dbReference>
<reference evidence="4 5" key="1">
    <citation type="submission" date="2021-08" db="EMBL/GenBank/DDBJ databases">
        <title>Nocardioides bacterium WL0053 sp. nov., isolated from the sediment.</title>
        <authorList>
            <person name="Wang L."/>
            <person name="Zhang D."/>
            <person name="Zhang A."/>
        </authorList>
    </citation>
    <scope>NUCLEOTIDE SEQUENCE [LARGE SCALE GENOMIC DNA]</scope>
    <source>
        <strain evidence="4 5">WL0053</strain>
    </source>
</reference>
<gene>
    <name evidence="4" type="ORF">K1X13_06615</name>
</gene>
<dbReference type="InterPro" id="IPR050832">
    <property type="entry name" value="Bact_Acetyltransf"/>
</dbReference>
<organism evidence="4 5">
    <name type="scientific">Nocardioides jiangsuensis</name>
    <dbReference type="NCBI Taxonomy" id="2866161"/>
    <lineage>
        <taxon>Bacteria</taxon>
        <taxon>Bacillati</taxon>
        <taxon>Actinomycetota</taxon>
        <taxon>Actinomycetes</taxon>
        <taxon>Propionibacteriales</taxon>
        <taxon>Nocardioidaceae</taxon>
        <taxon>Nocardioides</taxon>
    </lineage>
</organism>
<dbReference type="Pfam" id="PF00583">
    <property type="entry name" value="Acetyltransf_1"/>
    <property type="match status" value="1"/>
</dbReference>
<accession>A0ABS7RJ12</accession>
<dbReference type="EMBL" id="JAIEZQ010000001">
    <property type="protein sequence ID" value="MBY9074487.1"/>
    <property type="molecule type" value="Genomic_DNA"/>
</dbReference>
<evidence type="ECO:0000256" key="1">
    <source>
        <dbReference type="ARBA" id="ARBA00022679"/>
    </source>
</evidence>
<protein>
    <submittedName>
        <fullName evidence="4">GNAT family N-acetyltransferase</fullName>
    </submittedName>
</protein>